<name>A0ABT0H479_9FLAO</name>
<accession>A0ABT0H479</accession>
<keyword evidence="6 9" id="KW-0378">Hydrolase</keyword>
<organism evidence="10 11">
    <name type="scientific">Psychroserpens algicola</name>
    <dbReference type="NCBI Taxonomy" id="1719034"/>
    <lineage>
        <taxon>Bacteria</taxon>
        <taxon>Pseudomonadati</taxon>
        <taxon>Bacteroidota</taxon>
        <taxon>Flavobacteriia</taxon>
        <taxon>Flavobacteriales</taxon>
        <taxon>Flavobacteriaceae</taxon>
        <taxon>Psychroserpens</taxon>
    </lineage>
</organism>
<evidence type="ECO:0000256" key="9">
    <source>
        <dbReference type="HAMAP-Rule" id="MF_00161"/>
    </source>
</evidence>
<feature type="active site" evidence="9">
    <location>
        <position position="150"/>
    </location>
</feature>
<feature type="transmembrane region" description="Helical" evidence="9">
    <location>
        <begin position="99"/>
        <end position="123"/>
    </location>
</feature>
<evidence type="ECO:0000313" key="11">
    <source>
        <dbReference type="Proteomes" id="UP001203687"/>
    </source>
</evidence>
<evidence type="ECO:0000256" key="1">
    <source>
        <dbReference type="ARBA" id="ARBA00006139"/>
    </source>
</evidence>
<dbReference type="PANTHER" id="PTHR33695:SF1">
    <property type="entry name" value="LIPOPROTEIN SIGNAL PEPTIDASE"/>
    <property type="match status" value="1"/>
</dbReference>
<evidence type="ECO:0000256" key="7">
    <source>
        <dbReference type="ARBA" id="ARBA00022989"/>
    </source>
</evidence>
<comment type="pathway">
    <text evidence="9">Protein modification; lipoprotein biosynthesis (signal peptide cleavage).</text>
</comment>
<comment type="caution">
    <text evidence="10">The sequence shown here is derived from an EMBL/GenBank/DDBJ whole genome shotgun (WGS) entry which is preliminary data.</text>
</comment>
<keyword evidence="10" id="KW-0449">Lipoprotein</keyword>
<feature type="active site" evidence="9">
    <location>
        <position position="184"/>
    </location>
</feature>
<dbReference type="InterPro" id="IPR001872">
    <property type="entry name" value="Peptidase_A8"/>
</dbReference>
<sequence>MSLKKATLLIILILLIDQISKIYIKTHFALNDKTIIFDWFQIAFVENEGMAWGTKLSDFITFMSDRTAKVCLTVFRILAVIGIAYWLKKSIKNAGSKTLIFAISLILAGAVGNIIDSVFYGVLFDSSSGQVASFLPEQGYDTLFHGKVVDMLHFPIWSGYLPDWIPYFGGKSFSFFDPVFNIADMAISTGIGILIVFNKRVFTVSEKPKTTVEA</sequence>
<protein>
    <recommendedName>
        <fullName evidence="9">Lipoprotein signal peptidase</fullName>
        <ecNumber evidence="9">3.4.23.36</ecNumber>
    </recommendedName>
    <alternativeName>
        <fullName evidence="9">Prolipoprotein signal peptidase</fullName>
    </alternativeName>
    <alternativeName>
        <fullName evidence="9">Signal peptidase II</fullName>
        <shortName evidence="9">SPase II</shortName>
    </alternativeName>
</protein>
<evidence type="ECO:0000256" key="6">
    <source>
        <dbReference type="ARBA" id="ARBA00022801"/>
    </source>
</evidence>
<evidence type="ECO:0000256" key="5">
    <source>
        <dbReference type="ARBA" id="ARBA00022750"/>
    </source>
</evidence>
<comment type="caution">
    <text evidence="9">Lacks conserved residue(s) required for the propagation of feature annotation.</text>
</comment>
<dbReference type="EC" id="3.4.23.36" evidence="9"/>
<dbReference type="Proteomes" id="UP001203687">
    <property type="component" value="Unassembled WGS sequence"/>
</dbReference>
<dbReference type="PANTHER" id="PTHR33695">
    <property type="entry name" value="LIPOPROTEIN SIGNAL PEPTIDASE"/>
    <property type="match status" value="1"/>
</dbReference>
<keyword evidence="5 9" id="KW-0064">Aspartyl protease</keyword>
<dbReference type="GO" id="GO:0004190">
    <property type="term" value="F:aspartic-type endopeptidase activity"/>
    <property type="evidence" value="ECO:0007669"/>
    <property type="project" value="UniProtKB-EC"/>
</dbReference>
<keyword evidence="2 9" id="KW-1003">Cell membrane</keyword>
<evidence type="ECO:0000256" key="8">
    <source>
        <dbReference type="ARBA" id="ARBA00023136"/>
    </source>
</evidence>
<comment type="subcellular location">
    <subcellularLocation>
        <location evidence="9">Cell membrane</location>
        <topology evidence="9">Multi-pass membrane protein</topology>
    </subcellularLocation>
</comment>
<keyword evidence="3 9" id="KW-0645">Protease</keyword>
<evidence type="ECO:0000256" key="2">
    <source>
        <dbReference type="ARBA" id="ARBA00022475"/>
    </source>
</evidence>
<comment type="similarity">
    <text evidence="1 9">Belongs to the peptidase A8 family.</text>
</comment>
<evidence type="ECO:0000256" key="3">
    <source>
        <dbReference type="ARBA" id="ARBA00022670"/>
    </source>
</evidence>
<feature type="transmembrane region" description="Helical" evidence="9">
    <location>
        <begin position="67"/>
        <end position="87"/>
    </location>
</feature>
<keyword evidence="4 9" id="KW-0812">Transmembrane</keyword>
<keyword evidence="8 9" id="KW-0472">Membrane</keyword>
<dbReference type="Pfam" id="PF01252">
    <property type="entry name" value="Peptidase_A8"/>
    <property type="match status" value="1"/>
</dbReference>
<comment type="function">
    <text evidence="9">This protein specifically catalyzes the removal of signal peptides from prolipoproteins.</text>
</comment>
<dbReference type="RefSeq" id="WP_204344260.1">
    <property type="nucleotide sequence ID" value="NZ_JACNMJ010000001.1"/>
</dbReference>
<evidence type="ECO:0000313" key="10">
    <source>
        <dbReference type="EMBL" id="MCK8479189.1"/>
    </source>
</evidence>
<evidence type="ECO:0000256" key="4">
    <source>
        <dbReference type="ARBA" id="ARBA00022692"/>
    </source>
</evidence>
<dbReference type="EMBL" id="JALPQF010000001">
    <property type="protein sequence ID" value="MCK8479189.1"/>
    <property type="molecule type" value="Genomic_DNA"/>
</dbReference>
<dbReference type="NCBIfam" id="NF011369">
    <property type="entry name" value="PRK14788.1"/>
    <property type="match status" value="1"/>
</dbReference>
<keyword evidence="11" id="KW-1185">Reference proteome</keyword>
<dbReference type="HAMAP" id="MF_00161">
    <property type="entry name" value="LspA"/>
    <property type="match status" value="1"/>
</dbReference>
<keyword evidence="7 9" id="KW-1133">Transmembrane helix</keyword>
<gene>
    <name evidence="9" type="primary">lspA</name>
    <name evidence="10" type="ORF">MUY34_01080</name>
</gene>
<feature type="transmembrane region" description="Helical" evidence="9">
    <location>
        <begin position="179"/>
        <end position="197"/>
    </location>
</feature>
<reference evidence="10" key="1">
    <citation type="submission" date="2022-04" db="EMBL/GenBank/DDBJ databases">
        <authorList>
            <person name="Ren T."/>
        </authorList>
    </citation>
    <scope>NUCLEOTIDE SEQUENCE</scope>
    <source>
        <strain evidence="10">F63249</strain>
    </source>
</reference>
<comment type="catalytic activity">
    <reaction evidence="9">
        <text>Release of signal peptides from bacterial membrane prolipoproteins. Hydrolyzes -Xaa-Yaa-Zaa-|-(S,diacylglyceryl)Cys-, in which Xaa is hydrophobic (preferably Leu), and Yaa (Ala or Ser) and Zaa (Gly or Ala) have small, neutral side chains.</text>
        <dbReference type="EC" id="3.4.23.36"/>
    </reaction>
</comment>
<proteinExistence type="inferred from homology"/>